<dbReference type="AlphaFoldDB" id="A0AA38GP55"/>
<protein>
    <recommendedName>
        <fullName evidence="1">RRM domain-containing protein</fullName>
    </recommendedName>
</protein>
<gene>
    <name evidence="2" type="ORF">KI387_007007</name>
</gene>
<accession>A0AA38GP55</accession>
<comment type="caution">
    <text evidence="2">The sequence shown here is derived from an EMBL/GenBank/DDBJ whole genome shotgun (WGS) entry which is preliminary data.</text>
</comment>
<dbReference type="InterPro" id="IPR012677">
    <property type="entry name" value="Nucleotide-bd_a/b_plait_sf"/>
</dbReference>
<dbReference type="Gene3D" id="3.30.70.330">
    <property type="match status" value="1"/>
</dbReference>
<evidence type="ECO:0000313" key="2">
    <source>
        <dbReference type="EMBL" id="KAH9326829.1"/>
    </source>
</evidence>
<dbReference type="InterPro" id="IPR035979">
    <property type="entry name" value="RBD_domain_sf"/>
</dbReference>
<proteinExistence type="predicted"/>
<dbReference type="SUPFAM" id="SSF54928">
    <property type="entry name" value="RNA-binding domain, RBD"/>
    <property type="match status" value="1"/>
</dbReference>
<feature type="domain" description="RRM" evidence="1">
    <location>
        <begin position="6"/>
        <end position="77"/>
    </location>
</feature>
<dbReference type="SMART" id="SM00360">
    <property type="entry name" value="RRM"/>
    <property type="match status" value="1"/>
</dbReference>
<sequence>MASDNVCHVGNLASTIETGVLEEKFSPSGEILHVEIKMDGSTGVPCGLKCFKNKQSVMNAIKAMRGKVGMAITVDVNAIEEELAILLKKAEAAALKSIAATAAAASGGR</sequence>
<dbReference type="Proteomes" id="UP000824469">
    <property type="component" value="Unassembled WGS sequence"/>
</dbReference>
<name>A0AA38GP55_TAXCH</name>
<feature type="non-terminal residue" evidence="2">
    <location>
        <position position="1"/>
    </location>
</feature>
<dbReference type="InterPro" id="IPR000504">
    <property type="entry name" value="RRM_dom"/>
</dbReference>
<evidence type="ECO:0000313" key="3">
    <source>
        <dbReference type="Proteomes" id="UP000824469"/>
    </source>
</evidence>
<organism evidence="2 3">
    <name type="scientific">Taxus chinensis</name>
    <name type="common">Chinese yew</name>
    <name type="synonym">Taxus wallichiana var. chinensis</name>
    <dbReference type="NCBI Taxonomy" id="29808"/>
    <lineage>
        <taxon>Eukaryota</taxon>
        <taxon>Viridiplantae</taxon>
        <taxon>Streptophyta</taxon>
        <taxon>Embryophyta</taxon>
        <taxon>Tracheophyta</taxon>
        <taxon>Spermatophyta</taxon>
        <taxon>Pinopsida</taxon>
        <taxon>Pinidae</taxon>
        <taxon>Conifers II</taxon>
        <taxon>Cupressales</taxon>
        <taxon>Taxaceae</taxon>
        <taxon>Taxus</taxon>
    </lineage>
</organism>
<evidence type="ECO:0000259" key="1">
    <source>
        <dbReference type="SMART" id="SM00360"/>
    </source>
</evidence>
<dbReference type="GO" id="GO:0003723">
    <property type="term" value="F:RNA binding"/>
    <property type="evidence" value="ECO:0007669"/>
    <property type="project" value="InterPro"/>
</dbReference>
<keyword evidence="3" id="KW-1185">Reference proteome</keyword>
<dbReference type="EMBL" id="JAHRHJ020000002">
    <property type="protein sequence ID" value="KAH9326829.1"/>
    <property type="molecule type" value="Genomic_DNA"/>
</dbReference>
<reference evidence="2 3" key="1">
    <citation type="journal article" date="2021" name="Nat. Plants">
        <title>The Taxus genome provides insights into paclitaxel biosynthesis.</title>
        <authorList>
            <person name="Xiong X."/>
            <person name="Gou J."/>
            <person name="Liao Q."/>
            <person name="Li Y."/>
            <person name="Zhou Q."/>
            <person name="Bi G."/>
            <person name="Li C."/>
            <person name="Du R."/>
            <person name="Wang X."/>
            <person name="Sun T."/>
            <person name="Guo L."/>
            <person name="Liang H."/>
            <person name="Lu P."/>
            <person name="Wu Y."/>
            <person name="Zhang Z."/>
            <person name="Ro D.K."/>
            <person name="Shang Y."/>
            <person name="Huang S."/>
            <person name="Yan J."/>
        </authorList>
    </citation>
    <scope>NUCLEOTIDE SEQUENCE [LARGE SCALE GENOMIC DNA]</scope>
    <source>
        <strain evidence="2">Ta-2019</strain>
    </source>
</reference>